<name>A0AAV5N329_9GAMM</name>
<evidence type="ECO:0000313" key="1">
    <source>
        <dbReference type="EMBL" id="GKX55923.1"/>
    </source>
</evidence>
<dbReference type="AlphaFoldDB" id="A0AAV5N329"/>
<dbReference type="EMBL" id="BRLH01000004">
    <property type="protein sequence ID" value="GKX55923.1"/>
    <property type="molecule type" value="Genomic_DNA"/>
</dbReference>
<evidence type="ECO:0000313" key="2">
    <source>
        <dbReference type="Proteomes" id="UP001058124"/>
    </source>
</evidence>
<proteinExistence type="predicted"/>
<reference evidence="1" key="1">
    <citation type="submission" date="2022-06" db="EMBL/GenBank/DDBJ databases">
        <title>Draft genome sequences of Leminorella grimontii str. JCM5902.</title>
        <authorList>
            <person name="Wakabayashi Y."/>
            <person name="Kojima K."/>
        </authorList>
    </citation>
    <scope>NUCLEOTIDE SEQUENCE</scope>
    <source>
        <strain evidence="1">JCM 5902</strain>
    </source>
</reference>
<sequence length="52" mass="5488">MAVDRRIVGPQIPNSVTHLGLNKQQSQSAGGALQAPLTKLIPPLSRPSTMVI</sequence>
<protein>
    <submittedName>
        <fullName evidence="1">Uncharacterized protein</fullName>
    </submittedName>
</protein>
<keyword evidence="2" id="KW-1185">Reference proteome</keyword>
<gene>
    <name evidence="1" type="ORF">SOASR030_20350</name>
</gene>
<organism evidence="1 2">
    <name type="scientific">Leminorella grimontii</name>
    <dbReference type="NCBI Taxonomy" id="82981"/>
    <lineage>
        <taxon>Bacteria</taxon>
        <taxon>Pseudomonadati</taxon>
        <taxon>Pseudomonadota</taxon>
        <taxon>Gammaproteobacteria</taxon>
        <taxon>Enterobacterales</taxon>
        <taxon>Budviciaceae</taxon>
        <taxon>Leminorella</taxon>
    </lineage>
</organism>
<dbReference type="Proteomes" id="UP001058124">
    <property type="component" value="Unassembled WGS sequence"/>
</dbReference>
<comment type="caution">
    <text evidence="1">The sequence shown here is derived from an EMBL/GenBank/DDBJ whole genome shotgun (WGS) entry which is preliminary data.</text>
</comment>
<accession>A0AAV5N329</accession>